<comment type="caution">
    <text evidence="2">The sequence shown here is derived from an EMBL/GenBank/DDBJ whole genome shotgun (WGS) entry which is preliminary data.</text>
</comment>
<dbReference type="Proteomes" id="UP001162162">
    <property type="component" value="Unassembled WGS sequence"/>
</dbReference>
<sequence length="71" mass="8226">MRRLTCSKDIGVQSYNFYLEANATRIKYVEHSLIDAEKEPRSSIRSSRKGDEENYLNVEGQLYGPRIADSR</sequence>
<keyword evidence="3" id="KW-1185">Reference proteome</keyword>
<organism evidence="2 3">
    <name type="scientific">Aromia moschata</name>
    <dbReference type="NCBI Taxonomy" id="1265417"/>
    <lineage>
        <taxon>Eukaryota</taxon>
        <taxon>Metazoa</taxon>
        <taxon>Ecdysozoa</taxon>
        <taxon>Arthropoda</taxon>
        <taxon>Hexapoda</taxon>
        <taxon>Insecta</taxon>
        <taxon>Pterygota</taxon>
        <taxon>Neoptera</taxon>
        <taxon>Endopterygota</taxon>
        <taxon>Coleoptera</taxon>
        <taxon>Polyphaga</taxon>
        <taxon>Cucujiformia</taxon>
        <taxon>Chrysomeloidea</taxon>
        <taxon>Cerambycidae</taxon>
        <taxon>Cerambycinae</taxon>
        <taxon>Callichromatini</taxon>
        <taxon>Aromia</taxon>
    </lineage>
</organism>
<proteinExistence type="predicted"/>
<evidence type="ECO:0000256" key="1">
    <source>
        <dbReference type="SAM" id="MobiDB-lite"/>
    </source>
</evidence>
<evidence type="ECO:0000313" key="3">
    <source>
        <dbReference type="Proteomes" id="UP001162162"/>
    </source>
</evidence>
<dbReference type="EMBL" id="JAPWTK010000063">
    <property type="protein sequence ID" value="KAJ8952942.1"/>
    <property type="molecule type" value="Genomic_DNA"/>
</dbReference>
<feature type="region of interest" description="Disordered" evidence="1">
    <location>
        <begin position="36"/>
        <end position="57"/>
    </location>
</feature>
<dbReference type="AlphaFoldDB" id="A0AAV8YNT0"/>
<feature type="compositionally biased region" description="Basic and acidic residues" evidence="1">
    <location>
        <begin position="36"/>
        <end position="52"/>
    </location>
</feature>
<accession>A0AAV8YNT0</accession>
<evidence type="ECO:0000313" key="2">
    <source>
        <dbReference type="EMBL" id="KAJ8952942.1"/>
    </source>
</evidence>
<gene>
    <name evidence="2" type="ORF">NQ318_006559</name>
</gene>
<name>A0AAV8YNT0_9CUCU</name>
<reference evidence="2" key="1">
    <citation type="journal article" date="2023" name="Insect Mol. Biol.">
        <title>Genome sequencing provides insights into the evolution of gene families encoding plant cell wall-degrading enzymes in longhorned beetles.</title>
        <authorList>
            <person name="Shin N.R."/>
            <person name="Okamura Y."/>
            <person name="Kirsch R."/>
            <person name="Pauchet Y."/>
        </authorList>
    </citation>
    <scope>NUCLEOTIDE SEQUENCE</scope>
    <source>
        <strain evidence="2">AMC_N1</strain>
    </source>
</reference>
<protein>
    <submittedName>
        <fullName evidence="2">Uncharacterized protein</fullName>
    </submittedName>
</protein>